<dbReference type="RefSeq" id="WP_011981303.1">
    <property type="nucleotide sequence ID" value="NC_009664.2"/>
</dbReference>
<proteinExistence type="predicted"/>
<feature type="domain" description="PucR C-terminal helix-turn-helix" evidence="3">
    <location>
        <begin position="426"/>
        <end position="484"/>
    </location>
</feature>
<accession>A6W9R9</accession>
<evidence type="ECO:0000259" key="2">
    <source>
        <dbReference type="Pfam" id="PF07905"/>
    </source>
</evidence>
<dbReference type="OrthoDB" id="3170447at2"/>
<name>A6W9R9_KINRD</name>
<dbReference type="Pfam" id="PF13556">
    <property type="entry name" value="HTH_30"/>
    <property type="match status" value="1"/>
</dbReference>
<keyword evidence="5" id="KW-1185">Reference proteome</keyword>
<evidence type="ECO:0000259" key="3">
    <source>
        <dbReference type="Pfam" id="PF13556"/>
    </source>
</evidence>
<dbReference type="HOGENOM" id="CLU_017436_4_2_11"/>
<protein>
    <submittedName>
        <fullName evidence="4">Transcriptional regulator, PucR family</fullName>
    </submittedName>
</protein>
<dbReference type="PANTHER" id="PTHR33744">
    <property type="entry name" value="CARBOHYDRATE DIACID REGULATOR"/>
    <property type="match status" value="1"/>
</dbReference>
<reference evidence="5" key="1">
    <citation type="journal article" date="2008" name="PLoS ONE">
        <title>Survival in nuclear waste, extreme resistance, and potential applications gleaned from the genome sequence of Kineococcus radiotolerans SRS30216.</title>
        <authorList>
            <person name="Bagwell C.E."/>
            <person name="Bhat S."/>
            <person name="Hawkins G.M."/>
            <person name="Smith B.W."/>
            <person name="Biswas T."/>
            <person name="Hoover T.R."/>
            <person name="Saunders E."/>
            <person name="Han C.S."/>
            <person name="Tsodikov O.V."/>
            <person name="Shimkets L.J."/>
        </authorList>
    </citation>
    <scope>NUCLEOTIDE SEQUENCE [LARGE SCALE GENOMIC DNA]</scope>
    <source>
        <strain evidence="5">ATCC BAA-149 / DSM 14245 / SRS30216</strain>
    </source>
</reference>
<sequence>MRALLETTEVRVRVHDLLPRYDGDPAGPAAGAGLRMLAGRPTALQRPVTGTSTVDLLDPGRYVGVAHLVLTGLAWRRGGDDSERFVAAVAEAGASALGVGEGLLGEVPADVVRAARRHELPLFAVPADLPFHEISARVAAAVAPGTGPGSGAGSAGDGAVLRVLRGLAEGRPLSEQVEDVSAHLGRPVRVLSATGRLVAGPATLSEDEADDVVRSGARATARGAAGPGLVRLAGGAVQVRAVAAEDPAERWWVLTDAGAPAGAGALLDALAGAVAVHRRTAAPPPAPAGRVVVVLAEGAWSAQALADALGDVPHRVQLTSGGTTAVAQARPDLVALLRRRLSRLEPSLGARRLLVGVSRGEEEGEDAVAGARRALSAAHDTTADRVVVLEDTRTGTVVDLLRAVPVPERTAFVRSVLDPVLGDGELLTTLRVHLGHGCSPTRTAQALHVHQNTVRYRVARLEELLGRNLREVADLADVHVALRLHDDLAGPGGRGTGGPGGPGRGAAGPVRHGGAPQ</sequence>
<dbReference type="Gene3D" id="1.10.10.2840">
    <property type="entry name" value="PucR C-terminal helix-turn-helix domain"/>
    <property type="match status" value="1"/>
</dbReference>
<dbReference type="STRING" id="266940.Krad_2073"/>
<dbReference type="AlphaFoldDB" id="A6W9R9"/>
<dbReference type="EMBL" id="CP000750">
    <property type="protein sequence ID" value="ABS03558.1"/>
    <property type="molecule type" value="Genomic_DNA"/>
</dbReference>
<feature type="compositionally biased region" description="Gly residues" evidence="1">
    <location>
        <begin position="490"/>
        <end position="506"/>
    </location>
</feature>
<gene>
    <name evidence="4" type="ordered locus">Krad_2073</name>
</gene>
<feature type="domain" description="Purine catabolism PurC-like" evidence="2">
    <location>
        <begin position="33"/>
        <end position="141"/>
    </location>
</feature>
<dbReference type="KEGG" id="kra:Krad_2073"/>
<organism evidence="4 5">
    <name type="scientific">Kineococcus radiotolerans (strain ATCC BAA-149 / DSM 14245 / SRS30216)</name>
    <dbReference type="NCBI Taxonomy" id="266940"/>
    <lineage>
        <taxon>Bacteria</taxon>
        <taxon>Bacillati</taxon>
        <taxon>Actinomycetota</taxon>
        <taxon>Actinomycetes</taxon>
        <taxon>Kineosporiales</taxon>
        <taxon>Kineosporiaceae</taxon>
        <taxon>Kineococcus</taxon>
    </lineage>
</organism>
<feature type="region of interest" description="Disordered" evidence="1">
    <location>
        <begin position="487"/>
        <end position="517"/>
    </location>
</feature>
<dbReference type="InterPro" id="IPR025736">
    <property type="entry name" value="PucR_C-HTH_dom"/>
</dbReference>
<evidence type="ECO:0000256" key="1">
    <source>
        <dbReference type="SAM" id="MobiDB-lite"/>
    </source>
</evidence>
<evidence type="ECO:0000313" key="4">
    <source>
        <dbReference type="EMBL" id="ABS03558.1"/>
    </source>
</evidence>
<dbReference type="eggNOG" id="COG2508">
    <property type="taxonomic scope" value="Bacteria"/>
</dbReference>
<evidence type="ECO:0000313" key="5">
    <source>
        <dbReference type="Proteomes" id="UP000001116"/>
    </source>
</evidence>
<feature type="compositionally biased region" description="Low complexity" evidence="1">
    <location>
        <begin position="507"/>
        <end position="517"/>
    </location>
</feature>
<dbReference type="Pfam" id="PF07905">
    <property type="entry name" value="PucR"/>
    <property type="match status" value="1"/>
</dbReference>
<dbReference type="InterPro" id="IPR051448">
    <property type="entry name" value="CdaR-like_regulators"/>
</dbReference>
<dbReference type="InterPro" id="IPR042070">
    <property type="entry name" value="PucR_C-HTH_sf"/>
</dbReference>
<dbReference type="InterPro" id="IPR012914">
    <property type="entry name" value="PucR_dom"/>
</dbReference>
<dbReference type="Proteomes" id="UP000001116">
    <property type="component" value="Chromosome"/>
</dbReference>